<evidence type="ECO:0000313" key="3">
    <source>
        <dbReference type="EMBL" id="GES03728.1"/>
    </source>
</evidence>
<accession>A0A5M3WB72</accession>
<feature type="compositionally biased region" description="Pro residues" evidence="1">
    <location>
        <begin position="1"/>
        <end position="11"/>
    </location>
</feature>
<evidence type="ECO:0000256" key="1">
    <source>
        <dbReference type="SAM" id="MobiDB-lite"/>
    </source>
</evidence>
<dbReference type="RefSeq" id="WP_155339871.1">
    <property type="nucleotide sequence ID" value="NZ_BAAABN010000057.1"/>
</dbReference>
<dbReference type="Pfam" id="PF18478">
    <property type="entry name" value="PIN_10"/>
    <property type="match status" value="1"/>
</dbReference>
<feature type="region of interest" description="Disordered" evidence="1">
    <location>
        <begin position="147"/>
        <end position="168"/>
    </location>
</feature>
<dbReference type="EMBL" id="BLAD01000072">
    <property type="protein sequence ID" value="GES03728.1"/>
    <property type="molecule type" value="Genomic_DNA"/>
</dbReference>
<name>A0A5M3WB72_9ACTN</name>
<evidence type="ECO:0000259" key="2">
    <source>
        <dbReference type="Pfam" id="PF18478"/>
    </source>
</evidence>
<feature type="region of interest" description="Disordered" evidence="1">
    <location>
        <begin position="1"/>
        <end position="21"/>
    </location>
</feature>
<keyword evidence="4" id="KW-1185">Reference proteome</keyword>
<evidence type="ECO:0000313" key="4">
    <source>
        <dbReference type="Proteomes" id="UP000334990"/>
    </source>
</evidence>
<dbReference type="InterPro" id="IPR041375">
    <property type="entry name" value="VapC45_PIN-like"/>
</dbReference>
<sequence length="168" mass="18800">MNSESPPPTSGSPPASSWATPPEFYLDENSVTRRVRRFLLDLGYPVHTPAEWYGSREQSLGVNDEDWSPLVGARGWVVLASDIHIFEREHEYRAYLKAGVPVFLLPGQSRVAERVELVARNLAAMCAYASQRGPGVWRLTVRGPEEYRPPAAKKRGKARGWRNRAGPS</sequence>
<proteinExistence type="predicted"/>
<feature type="domain" description="VapC45 PIN like" evidence="2">
    <location>
        <begin position="22"/>
        <end position="106"/>
    </location>
</feature>
<dbReference type="AlphaFoldDB" id="A0A5M3WB72"/>
<feature type="compositionally biased region" description="Basic residues" evidence="1">
    <location>
        <begin position="151"/>
        <end position="162"/>
    </location>
</feature>
<feature type="compositionally biased region" description="Low complexity" evidence="1">
    <location>
        <begin position="12"/>
        <end position="21"/>
    </location>
</feature>
<comment type="caution">
    <text evidence="3">The sequence shown here is derived from an EMBL/GenBank/DDBJ whole genome shotgun (WGS) entry which is preliminary data.</text>
</comment>
<protein>
    <recommendedName>
        <fullName evidence="2">VapC45 PIN like domain-containing protein</fullName>
    </recommendedName>
</protein>
<gene>
    <name evidence="3" type="ORF">Acor_57940</name>
</gene>
<dbReference type="OrthoDB" id="4774944at2"/>
<dbReference type="Proteomes" id="UP000334990">
    <property type="component" value="Unassembled WGS sequence"/>
</dbReference>
<reference evidence="3 4" key="1">
    <citation type="submission" date="2019-10" db="EMBL/GenBank/DDBJ databases">
        <title>Whole genome shotgun sequence of Acrocarpospora corrugata NBRC 13972.</title>
        <authorList>
            <person name="Ichikawa N."/>
            <person name="Kimura A."/>
            <person name="Kitahashi Y."/>
            <person name="Komaki H."/>
            <person name="Oguchi A."/>
        </authorList>
    </citation>
    <scope>NUCLEOTIDE SEQUENCE [LARGE SCALE GENOMIC DNA]</scope>
    <source>
        <strain evidence="3 4">NBRC 13972</strain>
    </source>
</reference>
<organism evidence="3 4">
    <name type="scientific">Acrocarpospora corrugata</name>
    <dbReference type="NCBI Taxonomy" id="35763"/>
    <lineage>
        <taxon>Bacteria</taxon>
        <taxon>Bacillati</taxon>
        <taxon>Actinomycetota</taxon>
        <taxon>Actinomycetes</taxon>
        <taxon>Streptosporangiales</taxon>
        <taxon>Streptosporangiaceae</taxon>
        <taxon>Acrocarpospora</taxon>
    </lineage>
</organism>